<sequence>MNKGSALFLADHRGCWNEAPENSLAAIQDSMNNGIYIIEIDVQQTKDGYLILMHDSTVDRMTNGTGKVSELKLEDIQRLNLKSRNGRGEAVLTEERIPTLEQALSLIKGKALANLDKCWHLREQVVRLLEQTDCMEHALLKSRANVEEVNHFLSTAPSNLNYMHKINESNYQELDFILEVINPVAIEIGFTSDNSPVLQEVFRKRPGVTMNIWVNALDGSKNGGHNDSLSLINPDQGWGWLLKQNVNIIQTDYSSELMRYIKTLT</sequence>
<dbReference type="InterPro" id="IPR030395">
    <property type="entry name" value="GP_PDE_dom"/>
</dbReference>
<dbReference type="GO" id="GO:0006644">
    <property type="term" value="P:phospholipid metabolic process"/>
    <property type="evidence" value="ECO:0007669"/>
    <property type="project" value="TreeGrafter"/>
</dbReference>
<evidence type="ECO:0000313" key="3">
    <source>
        <dbReference type="Proteomes" id="UP000639396"/>
    </source>
</evidence>
<dbReference type="Pfam" id="PF03009">
    <property type="entry name" value="GDPD"/>
    <property type="match status" value="1"/>
</dbReference>
<dbReference type="InterPro" id="IPR032160">
    <property type="entry name" value="DUF4996"/>
</dbReference>
<dbReference type="PANTHER" id="PTHR46320">
    <property type="entry name" value="GLYCEROPHOSPHODIESTER PHOSPHODIESTERASE 1"/>
    <property type="match status" value="1"/>
</dbReference>
<evidence type="ECO:0000259" key="1">
    <source>
        <dbReference type="PROSITE" id="PS51704"/>
    </source>
</evidence>
<dbReference type="Pfam" id="PF16387">
    <property type="entry name" value="DUF4996"/>
    <property type="match status" value="1"/>
</dbReference>
<dbReference type="RefSeq" id="WP_190927061.1">
    <property type="nucleotide sequence ID" value="NZ_JACXJA010000010.1"/>
</dbReference>
<dbReference type="PROSITE" id="PS51704">
    <property type="entry name" value="GP_PDE"/>
    <property type="match status" value="1"/>
</dbReference>
<dbReference type="EMBL" id="JACXJA010000010">
    <property type="protein sequence ID" value="MBD2862307.1"/>
    <property type="molecule type" value="Genomic_DNA"/>
</dbReference>
<accession>A0A927GZP7</accession>
<comment type="caution">
    <text evidence="2">The sequence shown here is derived from an EMBL/GenBank/DDBJ whole genome shotgun (WGS) entry which is preliminary data.</text>
</comment>
<dbReference type="GO" id="GO:0005886">
    <property type="term" value="C:plasma membrane"/>
    <property type="evidence" value="ECO:0007669"/>
    <property type="project" value="TreeGrafter"/>
</dbReference>
<feature type="domain" description="GP-PDE" evidence="1">
    <location>
        <begin position="7"/>
        <end position="265"/>
    </location>
</feature>
<reference evidence="2" key="1">
    <citation type="submission" date="2020-09" db="EMBL/GenBank/DDBJ databases">
        <title>A novel bacterium of genus Paenibacillus, isolated from South China Sea.</title>
        <authorList>
            <person name="Huang H."/>
            <person name="Mo K."/>
            <person name="Hu Y."/>
        </authorList>
    </citation>
    <scope>NUCLEOTIDE SEQUENCE</scope>
    <source>
        <strain evidence="2">IB182363</strain>
    </source>
</reference>
<dbReference type="SUPFAM" id="SSF51695">
    <property type="entry name" value="PLC-like phosphodiesterases"/>
    <property type="match status" value="1"/>
</dbReference>
<dbReference type="InterPro" id="IPR017946">
    <property type="entry name" value="PLC-like_Pdiesterase_TIM-brl"/>
</dbReference>
<dbReference type="GO" id="GO:0006580">
    <property type="term" value="P:ethanolamine metabolic process"/>
    <property type="evidence" value="ECO:0007669"/>
    <property type="project" value="TreeGrafter"/>
</dbReference>
<dbReference type="PANTHER" id="PTHR46320:SF1">
    <property type="entry name" value="GLYCEROPHOSPHODIESTER PHOSPHODIESTERASE 1"/>
    <property type="match status" value="1"/>
</dbReference>
<gene>
    <name evidence="2" type="ORF">IDH45_09960</name>
</gene>
<organism evidence="2 3">
    <name type="scientific">Paenibacillus oceani</name>
    <dbReference type="NCBI Taxonomy" id="2772510"/>
    <lineage>
        <taxon>Bacteria</taxon>
        <taxon>Bacillati</taxon>
        <taxon>Bacillota</taxon>
        <taxon>Bacilli</taxon>
        <taxon>Bacillales</taxon>
        <taxon>Paenibacillaceae</taxon>
        <taxon>Paenibacillus</taxon>
    </lineage>
</organism>
<evidence type="ECO:0000313" key="2">
    <source>
        <dbReference type="EMBL" id="MBD2862307.1"/>
    </source>
</evidence>
<proteinExistence type="predicted"/>
<dbReference type="GO" id="GO:0008889">
    <property type="term" value="F:glycerophosphodiester phosphodiesterase activity"/>
    <property type="evidence" value="ECO:0007669"/>
    <property type="project" value="TreeGrafter"/>
</dbReference>
<dbReference type="GO" id="GO:0070291">
    <property type="term" value="P:N-acylethanolamine metabolic process"/>
    <property type="evidence" value="ECO:0007669"/>
    <property type="project" value="TreeGrafter"/>
</dbReference>
<keyword evidence="3" id="KW-1185">Reference proteome</keyword>
<dbReference type="Gene3D" id="3.20.20.190">
    <property type="entry name" value="Phosphatidylinositol (PI) phosphodiesterase"/>
    <property type="match status" value="1"/>
</dbReference>
<dbReference type="CDD" id="cd08566">
    <property type="entry name" value="GDPD_AtGDE_like"/>
    <property type="match status" value="1"/>
</dbReference>
<name>A0A927GZP7_9BACL</name>
<dbReference type="AlphaFoldDB" id="A0A927GZP7"/>
<protein>
    <submittedName>
        <fullName evidence="2">Glycerophosphodiester phosphodiesterase family protein</fullName>
    </submittedName>
</protein>
<dbReference type="Proteomes" id="UP000639396">
    <property type="component" value="Unassembled WGS sequence"/>
</dbReference>